<feature type="domain" description="Heterokaryon incompatibility" evidence="1">
    <location>
        <begin position="77"/>
        <end position="207"/>
    </location>
</feature>
<dbReference type="AlphaFoldDB" id="A0A139HWD0"/>
<protein>
    <recommendedName>
        <fullName evidence="1">Heterokaryon incompatibility domain-containing protein</fullName>
    </recommendedName>
</protein>
<evidence type="ECO:0000313" key="2">
    <source>
        <dbReference type="EMBL" id="KXT06774.1"/>
    </source>
</evidence>
<gene>
    <name evidence="2" type="ORF">AC578_7327</name>
</gene>
<reference evidence="2 3" key="1">
    <citation type="submission" date="2015-07" db="EMBL/GenBank/DDBJ databases">
        <title>Comparative genomics of the Sigatoka disease complex on banana suggests a link between parallel evolutionary changes in Pseudocercospora fijiensis and Pseudocercospora eumusae and increased virulence on the banana host.</title>
        <authorList>
            <person name="Chang T.-C."/>
            <person name="Salvucci A."/>
            <person name="Crous P.W."/>
            <person name="Stergiopoulos I."/>
        </authorList>
    </citation>
    <scope>NUCLEOTIDE SEQUENCE [LARGE SCALE GENOMIC DNA]</scope>
    <source>
        <strain evidence="2 3">CBS 114824</strain>
    </source>
</reference>
<dbReference type="PANTHER" id="PTHR24148:SF73">
    <property type="entry name" value="HET DOMAIN PROTEIN (AFU_ORTHOLOGUE AFUA_8G01020)"/>
    <property type="match status" value="1"/>
</dbReference>
<dbReference type="Pfam" id="PF26639">
    <property type="entry name" value="Het-6_barrel"/>
    <property type="match status" value="1"/>
</dbReference>
<dbReference type="Proteomes" id="UP000070133">
    <property type="component" value="Unassembled WGS sequence"/>
</dbReference>
<dbReference type="OrthoDB" id="2157530at2759"/>
<keyword evidence="3" id="KW-1185">Reference proteome</keyword>
<comment type="caution">
    <text evidence="2">The sequence shown here is derived from an EMBL/GenBank/DDBJ whole genome shotgun (WGS) entry which is preliminary data.</text>
</comment>
<evidence type="ECO:0000313" key="3">
    <source>
        <dbReference type="Proteomes" id="UP000070133"/>
    </source>
</evidence>
<dbReference type="EMBL" id="LFZN01000004">
    <property type="protein sequence ID" value="KXT06774.1"/>
    <property type="molecule type" value="Genomic_DNA"/>
</dbReference>
<accession>A0A139HWD0</accession>
<dbReference type="STRING" id="321146.A0A139HWD0"/>
<organism evidence="2 3">
    <name type="scientific">Pseudocercospora eumusae</name>
    <dbReference type="NCBI Taxonomy" id="321146"/>
    <lineage>
        <taxon>Eukaryota</taxon>
        <taxon>Fungi</taxon>
        <taxon>Dikarya</taxon>
        <taxon>Ascomycota</taxon>
        <taxon>Pezizomycotina</taxon>
        <taxon>Dothideomycetes</taxon>
        <taxon>Dothideomycetidae</taxon>
        <taxon>Mycosphaerellales</taxon>
        <taxon>Mycosphaerellaceae</taxon>
        <taxon>Pseudocercospora</taxon>
    </lineage>
</organism>
<proteinExistence type="predicted"/>
<dbReference type="InterPro" id="IPR052895">
    <property type="entry name" value="HetReg/Transcr_Mod"/>
</dbReference>
<dbReference type="PANTHER" id="PTHR24148">
    <property type="entry name" value="ANKYRIN REPEAT DOMAIN-CONTAINING PROTEIN 39 HOMOLOG-RELATED"/>
    <property type="match status" value="1"/>
</dbReference>
<dbReference type="Pfam" id="PF06985">
    <property type="entry name" value="HET"/>
    <property type="match status" value="1"/>
</dbReference>
<evidence type="ECO:0000259" key="1">
    <source>
        <dbReference type="Pfam" id="PF06985"/>
    </source>
</evidence>
<sequence>MASEAANVPDVERTATRKISRVFIDCPDPVWKPNQLYGPLDTSNGEVRFLKLRPSKDGTWTDQIECVLVTARLDVEYHAVSYVWGPPTDVVEILVNGHAIKVTRNLQSLLTAFRRKPAMWHKLLWIDAICINQSDIEERSDQVQVMGSIYAGAHNVHIWVGWPTPATERLCKAMEKTQRWTESYADIAAIVDDDELNRFSRLWVVQEAVLAKARIVWCGAPMIILDEIMNCVFALTEAIFHGMNGIQRKIDTEAIFLIAGRFTNFREQGWYRATHISDLMSIFNSVQLRKCTDPRDRIYGMLSLLPAAIKITVDYSLTPAQVYGASTFELIKWSKSLDILRLRYPQQTEIVLPTWVPDFARINNYWKPDFDQKDAYDACNSAEFFAVHKDNGELNVHAFEADTISHCHPFALPIQVDEPAPGSSDHDAERYMRRVLRLWRGMAAKFANSERDGLELEIALWRAICFDKIPGNHPQSSNAGTTAYKYVDAELAMGLHQWLTAPAGDAKAKLNSRLLGTILPRVQDKVFFVTAAGRMGSATRGCKIGDTVCILAGLSWPALLREVDTKHGQQKHFVCTCYCDGLMNGEAMQEVKNNQTSRLEPSACCFTEIQLI</sequence>
<name>A0A139HWD0_9PEZI</name>
<dbReference type="InterPro" id="IPR010730">
    <property type="entry name" value="HET"/>
</dbReference>